<feature type="transmembrane region" description="Helical" evidence="1">
    <location>
        <begin position="12"/>
        <end position="30"/>
    </location>
</feature>
<evidence type="ECO:0000256" key="1">
    <source>
        <dbReference type="SAM" id="Phobius"/>
    </source>
</evidence>
<evidence type="ECO:0000313" key="2">
    <source>
        <dbReference type="EMBL" id="AVQ12052.1"/>
    </source>
</evidence>
<proteinExistence type="predicted"/>
<organism evidence="2 3">
    <name type="scientific">Leptospira santarosai</name>
    <dbReference type="NCBI Taxonomy" id="28183"/>
    <lineage>
        <taxon>Bacteria</taxon>
        <taxon>Pseudomonadati</taxon>
        <taxon>Spirochaetota</taxon>
        <taxon>Spirochaetia</taxon>
        <taxon>Leptospirales</taxon>
        <taxon>Leptospiraceae</taxon>
        <taxon>Leptospira</taxon>
    </lineage>
</organism>
<accession>A0A2P1QT13</accession>
<dbReference type="AlphaFoldDB" id="A0A2P1QT13"/>
<reference evidence="2 3" key="1">
    <citation type="journal article" date="2015" name="Genome Announc.">
        <title>Draft Genome Sequences of Leptospira santarosai Strains U160, U164, and U233, Isolated from Asymptomatic Cattle.</title>
        <authorList>
            <person name="Kremer F.S."/>
            <person name="Eslabao M.R."/>
            <person name="Provisor M."/>
            <person name="Woloski R.D."/>
            <person name="Ramires O.V."/>
            <person name="Moreno L.Z."/>
            <person name="Moreno A.M."/>
            <person name="Hamond C."/>
            <person name="Lilenbaum W."/>
            <person name="Dellagostin O.A."/>
        </authorList>
    </citation>
    <scope>NUCLEOTIDE SEQUENCE [LARGE SCALE GENOMIC DNA]</scope>
    <source>
        <strain evidence="2 3">U160</strain>
    </source>
</reference>
<gene>
    <name evidence="2" type="ORF">XB16_1722</name>
</gene>
<keyword evidence="1" id="KW-1133">Transmembrane helix</keyword>
<protein>
    <submittedName>
        <fullName evidence="2">Uncharacterized protein</fullName>
    </submittedName>
</protein>
<keyword evidence="1" id="KW-0472">Membrane</keyword>
<sequence length="70" mass="8203">MLNIQSFVNIRVLFFFILLIGLLIPTYMVWGSRERSEKVHLSKNSVLSKEEKIKWWRQLDAAMEEGGCSD</sequence>
<evidence type="ECO:0000313" key="3">
    <source>
        <dbReference type="Proteomes" id="UP000033961"/>
    </source>
</evidence>
<name>A0A2P1QT13_9LEPT</name>
<keyword evidence="1" id="KW-0812">Transmembrane</keyword>
<dbReference type="EMBL" id="CP027843">
    <property type="protein sequence ID" value="AVQ12052.1"/>
    <property type="molecule type" value="Genomic_DNA"/>
</dbReference>
<dbReference type="Proteomes" id="UP000033961">
    <property type="component" value="Chromosome I"/>
</dbReference>